<dbReference type="EMBL" id="JAQQPM010000007">
    <property type="protein sequence ID" value="KAK2073608.1"/>
    <property type="molecule type" value="Genomic_DNA"/>
</dbReference>
<name>A0AAD9MHJ0_9PEZI</name>
<comment type="caution">
    <text evidence="3">The sequence shown here is derived from an EMBL/GenBank/DDBJ whole genome shotgun (WGS) entry which is preliminary data.</text>
</comment>
<protein>
    <submittedName>
        <fullName evidence="3">Uncharacterized protein</fullName>
    </submittedName>
</protein>
<evidence type="ECO:0000256" key="1">
    <source>
        <dbReference type="SAM" id="MobiDB-lite"/>
    </source>
</evidence>
<feature type="chain" id="PRO_5042109515" evidence="2">
    <location>
        <begin position="20"/>
        <end position="384"/>
    </location>
</feature>
<proteinExistence type="predicted"/>
<feature type="region of interest" description="Disordered" evidence="1">
    <location>
        <begin position="147"/>
        <end position="306"/>
    </location>
</feature>
<evidence type="ECO:0000313" key="4">
    <source>
        <dbReference type="Proteomes" id="UP001217918"/>
    </source>
</evidence>
<evidence type="ECO:0000313" key="3">
    <source>
        <dbReference type="EMBL" id="KAK2073608.1"/>
    </source>
</evidence>
<dbReference type="Proteomes" id="UP001217918">
    <property type="component" value="Unassembled WGS sequence"/>
</dbReference>
<organism evidence="3 4">
    <name type="scientific">Phyllachora maydis</name>
    <dbReference type="NCBI Taxonomy" id="1825666"/>
    <lineage>
        <taxon>Eukaryota</taxon>
        <taxon>Fungi</taxon>
        <taxon>Dikarya</taxon>
        <taxon>Ascomycota</taxon>
        <taxon>Pezizomycotina</taxon>
        <taxon>Sordariomycetes</taxon>
        <taxon>Sordariomycetidae</taxon>
        <taxon>Phyllachorales</taxon>
        <taxon>Phyllachoraceae</taxon>
        <taxon>Phyllachora</taxon>
    </lineage>
</organism>
<keyword evidence="2" id="KW-0732">Signal</keyword>
<sequence>MQLSKISLAVAWAAACGFASPTPATSEPVTSVSTRDPGHVLPSILLGRMFRGTRHRTKARPDAEAQMPVSESVEYLQSLMGHGRFTGRKRTLKPGVMYLWLARLHGNKRNMKKLTGQHAFPEAAMDLKHGVPHVYVIGLRIVEGKGGEGGDGGAGHHRGDWDEGHHRGDDGDEHHRGDDGDEHHRGDDGDEHHRGDDGDEHHRGDDGNEHHRGDDGDEHHRGDDGDEHHRDDDGDEHHKDDGDEGHHRGDDGDEHHKGDDGDEHHRDDDGDEHHKDDGDEGHHRGDGGHDGDGGDEHRKHKRHEEEMKVDALSWDIKTAVTSGKNMYLYVGQSRLRNGATALEGFKANLASRGAKWIPAHQMWKRGKSTSAEYAKVLVRGYSKK</sequence>
<dbReference type="PROSITE" id="PS51257">
    <property type="entry name" value="PROKAR_LIPOPROTEIN"/>
    <property type="match status" value="1"/>
</dbReference>
<dbReference type="AlphaFoldDB" id="A0AAD9MHJ0"/>
<gene>
    <name evidence="3" type="ORF">P8C59_007879</name>
</gene>
<accession>A0AAD9MHJ0</accession>
<reference evidence="3" key="1">
    <citation type="journal article" date="2023" name="Mol. Plant Microbe Interact.">
        <title>Elucidating the Obligate Nature and Biological Capacity of an Invasive Fungal Corn Pathogen.</title>
        <authorList>
            <person name="MacCready J.S."/>
            <person name="Roggenkamp E.M."/>
            <person name="Gdanetz K."/>
            <person name="Chilvers M.I."/>
        </authorList>
    </citation>
    <scope>NUCLEOTIDE SEQUENCE</scope>
    <source>
        <strain evidence="3">PM02</strain>
    </source>
</reference>
<evidence type="ECO:0000256" key="2">
    <source>
        <dbReference type="SAM" id="SignalP"/>
    </source>
</evidence>
<feature type="compositionally biased region" description="Basic and acidic residues" evidence="1">
    <location>
        <begin position="157"/>
        <end position="306"/>
    </location>
</feature>
<keyword evidence="4" id="KW-1185">Reference proteome</keyword>
<feature type="signal peptide" evidence="2">
    <location>
        <begin position="1"/>
        <end position="19"/>
    </location>
</feature>